<dbReference type="PROSITE" id="PS51184">
    <property type="entry name" value="JMJC"/>
    <property type="match status" value="1"/>
</dbReference>
<comment type="caution">
    <text evidence="2">The sequence shown here is derived from an EMBL/GenBank/DDBJ whole genome shotgun (WGS) entry which is preliminary data.</text>
</comment>
<reference evidence="2 3" key="1">
    <citation type="journal article" date="2021" name="Nat. Commun.">
        <title>Genetic determinants of endophytism in the Arabidopsis root mycobiome.</title>
        <authorList>
            <person name="Mesny F."/>
            <person name="Miyauchi S."/>
            <person name="Thiergart T."/>
            <person name="Pickel B."/>
            <person name="Atanasova L."/>
            <person name="Karlsson M."/>
            <person name="Huettel B."/>
            <person name="Barry K.W."/>
            <person name="Haridas S."/>
            <person name="Chen C."/>
            <person name="Bauer D."/>
            <person name="Andreopoulos W."/>
            <person name="Pangilinan J."/>
            <person name="LaButti K."/>
            <person name="Riley R."/>
            <person name="Lipzen A."/>
            <person name="Clum A."/>
            <person name="Drula E."/>
            <person name="Henrissat B."/>
            <person name="Kohler A."/>
            <person name="Grigoriev I.V."/>
            <person name="Martin F.M."/>
            <person name="Hacquard S."/>
        </authorList>
    </citation>
    <scope>NUCLEOTIDE SEQUENCE [LARGE SCALE GENOMIC DNA]</scope>
    <source>
        <strain evidence="2 3">MPI-SDFR-AT-0080</strain>
    </source>
</reference>
<dbReference type="SUPFAM" id="SSF51197">
    <property type="entry name" value="Clavaminate synthase-like"/>
    <property type="match status" value="1"/>
</dbReference>
<accession>A0ABQ8FUB2</accession>
<dbReference type="EMBL" id="JAGTJR010000074">
    <property type="protein sequence ID" value="KAH7016641.1"/>
    <property type="molecule type" value="Genomic_DNA"/>
</dbReference>
<organism evidence="2 3">
    <name type="scientific">Macrophomina phaseolina</name>
    <dbReference type="NCBI Taxonomy" id="35725"/>
    <lineage>
        <taxon>Eukaryota</taxon>
        <taxon>Fungi</taxon>
        <taxon>Dikarya</taxon>
        <taxon>Ascomycota</taxon>
        <taxon>Pezizomycotina</taxon>
        <taxon>Dothideomycetes</taxon>
        <taxon>Dothideomycetes incertae sedis</taxon>
        <taxon>Botryosphaeriales</taxon>
        <taxon>Botryosphaeriaceae</taxon>
        <taxon>Macrophomina</taxon>
    </lineage>
</organism>
<keyword evidence="3" id="KW-1185">Reference proteome</keyword>
<evidence type="ECO:0000313" key="2">
    <source>
        <dbReference type="EMBL" id="KAH7016641.1"/>
    </source>
</evidence>
<dbReference type="Gene3D" id="2.60.120.650">
    <property type="entry name" value="Cupin"/>
    <property type="match status" value="1"/>
</dbReference>
<gene>
    <name evidence="2" type="ORF">B0J12DRAFT_775483</name>
</gene>
<name>A0ABQ8FUB2_9PEZI</name>
<evidence type="ECO:0000313" key="3">
    <source>
        <dbReference type="Proteomes" id="UP000774617"/>
    </source>
</evidence>
<dbReference type="Proteomes" id="UP000774617">
    <property type="component" value="Unassembled WGS sequence"/>
</dbReference>
<feature type="domain" description="JmjC" evidence="1">
    <location>
        <begin position="215"/>
        <end position="357"/>
    </location>
</feature>
<dbReference type="InterPro" id="IPR003347">
    <property type="entry name" value="JmjC_dom"/>
</dbReference>
<evidence type="ECO:0000259" key="1">
    <source>
        <dbReference type="PROSITE" id="PS51184"/>
    </source>
</evidence>
<protein>
    <recommendedName>
        <fullName evidence="1">JmjC domain-containing protein</fullName>
    </recommendedName>
</protein>
<proteinExistence type="predicted"/>
<sequence length="455" mass="50880">MSEQLQPIFPACECVAHQGWYRQFLGWQQDKMEVDVSSCMRKCFLCKKMASRPSDIRKHLKSQHGVRVREAYPGRRKIERPFILDANPFEDVLRSLQDVCGSEILQILRDGDLTALEQVSGDTVGLWEETCGVLPRKYDATSCWKEAPPRDTDVFQALHRMTGSPPQLPTECLPGEEWRVMNNGTAVENTEIAKVFYYTLSGQFNPNLYAIGHKSPNPVPGGALQVPGASRLCAFHMTEPIFNVSPKGSWVDLHIDNGTDAISVTIGGCTKVWCMWPPSRENLELYEGVKTMPFKLNKISSLLKNGIIFSSDSSEAVIIPAGCIHGTFTLTPGFLASAEFMTLHTVGPAAECLTRGFFGPLHHEIDPNCIYLFLNAFEIALQNGKPEKALKSWETAQKALRSAASTDMLFRKTAKQVWRRFLHAPDAPKKCPCGRQEEGKSLASHVKKDHCNYLY</sequence>